<evidence type="ECO:0000313" key="3">
    <source>
        <dbReference type="Proteomes" id="UP001054252"/>
    </source>
</evidence>
<feature type="compositionally biased region" description="Basic and acidic residues" evidence="1">
    <location>
        <begin position="161"/>
        <end position="187"/>
    </location>
</feature>
<comment type="caution">
    <text evidence="2">The sequence shown here is derived from an EMBL/GenBank/DDBJ whole genome shotgun (WGS) entry which is preliminary data.</text>
</comment>
<reference evidence="2 3" key="1">
    <citation type="journal article" date="2021" name="Commun. Biol.">
        <title>The genome of Shorea leprosula (Dipterocarpaceae) highlights the ecological relevance of drought in aseasonal tropical rainforests.</title>
        <authorList>
            <person name="Ng K.K.S."/>
            <person name="Kobayashi M.J."/>
            <person name="Fawcett J.A."/>
            <person name="Hatakeyama M."/>
            <person name="Paape T."/>
            <person name="Ng C.H."/>
            <person name="Ang C.C."/>
            <person name="Tnah L.H."/>
            <person name="Lee C.T."/>
            <person name="Nishiyama T."/>
            <person name="Sese J."/>
            <person name="O'Brien M.J."/>
            <person name="Copetti D."/>
            <person name="Mohd Noor M.I."/>
            <person name="Ong R.C."/>
            <person name="Putra M."/>
            <person name="Sireger I.Z."/>
            <person name="Indrioko S."/>
            <person name="Kosugi Y."/>
            <person name="Izuno A."/>
            <person name="Isagi Y."/>
            <person name="Lee S.L."/>
            <person name="Shimizu K.K."/>
        </authorList>
    </citation>
    <scope>NUCLEOTIDE SEQUENCE [LARGE SCALE GENOMIC DNA]</scope>
    <source>
        <strain evidence="2">214</strain>
    </source>
</reference>
<dbReference type="AlphaFoldDB" id="A0AAV5KL09"/>
<dbReference type="EMBL" id="BPVZ01000068">
    <property type="protein sequence ID" value="GKV25220.1"/>
    <property type="molecule type" value="Genomic_DNA"/>
</dbReference>
<evidence type="ECO:0008006" key="4">
    <source>
        <dbReference type="Google" id="ProtNLM"/>
    </source>
</evidence>
<protein>
    <recommendedName>
        <fullName evidence="4">Gag protein</fullName>
    </recommendedName>
</protein>
<dbReference type="PANTHER" id="PTHR35317">
    <property type="entry name" value="OS04G0629600 PROTEIN"/>
    <property type="match status" value="1"/>
</dbReference>
<feature type="region of interest" description="Disordered" evidence="1">
    <location>
        <begin position="161"/>
        <end position="197"/>
    </location>
</feature>
<evidence type="ECO:0000313" key="2">
    <source>
        <dbReference type="EMBL" id="GKV25220.1"/>
    </source>
</evidence>
<dbReference type="Pfam" id="PF14223">
    <property type="entry name" value="Retrotran_gag_2"/>
    <property type="match status" value="1"/>
</dbReference>
<gene>
    <name evidence="2" type="ORF">SLEP1_g34690</name>
</gene>
<sequence>MKTFLRGNDVWESVERGFNPPWLPWNPSLAQIKNHVDCVVGSYKALSFIQSGVSNEIFPRIMRAETAQDAWETLKKEYGGDERVKGQNMVTLKREFAMLKIKDIETVHQYSSKVMDLVNEIRLNGEDFLDAMELTVVALIGKLQAYEQWVVLRVEDTAKGASQAKEKQHAAGHERRQPPSRAEKGKVVDIQSQQLKD</sequence>
<name>A0AAV5KL09_9ROSI</name>
<evidence type="ECO:0000256" key="1">
    <source>
        <dbReference type="SAM" id="MobiDB-lite"/>
    </source>
</evidence>
<proteinExistence type="predicted"/>
<accession>A0AAV5KL09</accession>
<dbReference type="Proteomes" id="UP001054252">
    <property type="component" value="Unassembled WGS sequence"/>
</dbReference>
<keyword evidence="3" id="KW-1185">Reference proteome</keyword>
<organism evidence="2 3">
    <name type="scientific">Rubroshorea leprosula</name>
    <dbReference type="NCBI Taxonomy" id="152421"/>
    <lineage>
        <taxon>Eukaryota</taxon>
        <taxon>Viridiplantae</taxon>
        <taxon>Streptophyta</taxon>
        <taxon>Embryophyta</taxon>
        <taxon>Tracheophyta</taxon>
        <taxon>Spermatophyta</taxon>
        <taxon>Magnoliopsida</taxon>
        <taxon>eudicotyledons</taxon>
        <taxon>Gunneridae</taxon>
        <taxon>Pentapetalae</taxon>
        <taxon>rosids</taxon>
        <taxon>malvids</taxon>
        <taxon>Malvales</taxon>
        <taxon>Dipterocarpaceae</taxon>
        <taxon>Rubroshorea</taxon>
    </lineage>
</organism>
<dbReference type="PANTHER" id="PTHR35317:SF31">
    <property type="entry name" value="DUF4219 DOMAIN-CONTAINING PROTEIN"/>
    <property type="match status" value="1"/>
</dbReference>